<dbReference type="SUPFAM" id="SSF46689">
    <property type="entry name" value="Homeodomain-like"/>
    <property type="match status" value="1"/>
</dbReference>
<feature type="DNA-binding region" description="H-T-H motif" evidence="4">
    <location>
        <begin position="35"/>
        <end position="54"/>
    </location>
</feature>
<dbReference type="InterPro" id="IPR023772">
    <property type="entry name" value="DNA-bd_HTH_TetR-type_CS"/>
</dbReference>
<evidence type="ECO:0000256" key="3">
    <source>
        <dbReference type="ARBA" id="ARBA00023163"/>
    </source>
</evidence>
<dbReference type="PANTHER" id="PTHR30055">
    <property type="entry name" value="HTH-TYPE TRANSCRIPTIONAL REGULATOR RUTR"/>
    <property type="match status" value="1"/>
</dbReference>
<dbReference type="GO" id="GO:0000976">
    <property type="term" value="F:transcription cis-regulatory region binding"/>
    <property type="evidence" value="ECO:0007669"/>
    <property type="project" value="TreeGrafter"/>
</dbReference>
<dbReference type="PROSITE" id="PS51123">
    <property type="entry name" value="OMPA_2"/>
    <property type="match status" value="1"/>
</dbReference>
<dbReference type="eggNOG" id="COG1309">
    <property type="taxonomic scope" value="Bacteria"/>
</dbReference>
<dbReference type="PANTHER" id="PTHR30055:SF240">
    <property type="entry name" value="HTH-TYPE TRANSCRIPTIONAL REGULATOR ACRR"/>
    <property type="match status" value="1"/>
</dbReference>
<dbReference type="AlphaFoldDB" id="E6S827"/>
<dbReference type="PRINTS" id="PR00455">
    <property type="entry name" value="HTHTETR"/>
</dbReference>
<dbReference type="HOGENOM" id="CLU_069356_12_5_11"/>
<proteinExistence type="predicted"/>
<dbReference type="InterPro" id="IPR036271">
    <property type="entry name" value="Tet_transcr_reg_TetR-rel_C_sf"/>
</dbReference>
<evidence type="ECO:0000256" key="1">
    <source>
        <dbReference type="ARBA" id="ARBA00023015"/>
    </source>
</evidence>
<reference evidence="8 9" key="1">
    <citation type="journal article" date="2010" name="Stand. Genomic Sci.">
        <title>Complete genome sequence of Intrasporangium calvum type strain (7 KIP).</title>
        <authorList>
            <person name="Del Rio T.G."/>
            <person name="Chertkov O."/>
            <person name="Yasawong M."/>
            <person name="Lucas S."/>
            <person name="Deshpande S."/>
            <person name="Cheng J.F."/>
            <person name="Detter C."/>
            <person name="Tapia R."/>
            <person name="Han C."/>
            <person name="Goodwin L."/>
            <person name="Pitluck S."/>
            <person name="Liolios K."/>
            <person name="Ivanova N."/>
            <person name="Mavromatis K."/>
            <person name="Pati A."/>
            <person name="Chen A."/>
            <person name="Palaniappan K."/>
            <person name="Land M."/>
            <person name="Hauser L."/>
            <person name="Chang Y.J."/>
            <person name="Jeffries C.D."/>
            <person name="Rohde M."/>
            <person name="Pukall R."/>
            <person name="Sikorski J."/>
            <person name="Goker M."/>
            <person name="Woyke T."/>
            <person name="Bristow J."/>
            <person name="Eisen J.A."/>
            <person name="Markowitz V."/>
            <person name="Hugenholtz P."/>
            <person name="Kyrpides N.C."/>
            <person name="Klenk H.P."/>
            <person name="Lapidus A."/>
        </authorList>
    </citation>
    <scope>NUCLEOTIDE SEQUENCE [LARGE SCALE GENOMIC DNA]</scope>
    <source>
        <strain evidence="9">ATCC 23552 / DSM 43043 / JCM 3097 / NBRC 12989 / 7 KIP</strain>
    </source>
</reference>
<dbReference type="Gene3D" id="1.10.357.10">
    <property type="entry name" value="Tetracycline Repressor, domain 2"/>
    <property type="match status" value="1"/>
</dbReference>
<evidence type="ECO:0000313" key="9">
    <source>
        <dbReference type="Proteomes" id="UP000008914"/>
    </source>
</evidence>
<dbReference type="GO" id="GO:0003700">
    <property type="term" value="F:DNA-binding transcription factor activity"/>
    <property type="evidence" value="ECO:0007669"/>
    <property type="project" value="TreeGrafter"/>
</dbReference>
<organism evidence="8 9">
    <name type="scientific">Intrasporangium calvum (strain ATCC 23552 / DSM 43043 / JCM 3097 / NBRC 12989 / NCIMB 10167 / NRRL B-3866 / 7 KIP)</name>
    <dbReference type="NCBI Taxonomy" id="710696"/>
    <lineage>
        <taxon>Bacteria</taxon>
        <taxon>Bacillati</taxon>
        <taxon>Actinomycetota</taxon>
        <taxon>Actinomycetes</taxon>
        <taxon>Micrococcales</taxon>
        <taxon>Intrasporangiaceae</taxon>
        <taxon>Intrasporangium</taxon>
    </lineage>
</organism>
<dbReference type="PROSITE" id="PS50977">
    <property type="entry name" value="HTH_TETR_2"/>
    <property type="match status" value="1"/>
</dbReference>
<gene>
    <name evidence="8" type="ordered locus">Intca_0382</name>
</gene>
<accession>E6S827</accession>
<dbReference type="KEGG" id="ica:Intca_0382"/>
<keyword evidence="5" id="KW-0472">Membrane</keyword>
<dbReference type="GO" id="GO:0016020">
    <property type="term" value="C:membrane"/>
    <property type="evidence" value="ECO:0007669"/>
    <property type="project" value="UniProtKB-UniRule"/>
</dbReference>
<dbReference type="InterPro" id="IPR050109">
    <property type="entry name" value="HTH-type_TetR-like_transc_reg"/>
</dbReference>
<keyword evidence="3" id="KW-0804">Transcription</keyword>
<dbReference type="Gene3D" id="1.10.10.60">
    <property type="entry name" value="Homeodomain-like"/>
    <property type="match status" value="1"/>
</dbReference>
<dbReference type="InterPro" id="IPR006665">
    <property type="entry name" value="OmpA-like"/>
</dbReference>
<keyword evidence="2 4" id="KW-0238">DNA-binding</keyword>
<keyword evidence="1" id="KW-0805">Transcription regulation</keyword>
<evidence type="ECO:0000256" key="5">
    <source>
        <dbReference type="PROSITE-ProRule" id="PRU00473"/>
    </source>
</evidence>
<sequence length="200" mass="22332">MATAVTRQERMQRRRVEIIQAAVELFQELGFHAATTHQVAERAGLSVGLIYQYFGNKEDLLRSVIVDILGQFRDRIPSAIAAAGPDPVARLRAGYRAYVDVIDENREGALLTYREGLTLSPDGRDEIKKLEIETAAPLRDVILEGIASGAFTDVDAELVVHNLVLTAHGWALKHWRLAKTYDVDGYADRQLDLLLRAIRP</sequence>
<protein>
    <submittedName>
        <fullName evidence="8">Transcriptional regulator</fullName>
    </submittedName>
</protein>
<dbReference type="InterPro" id="IPR009057">
    <property type="entry name" value="Homeodomain-like_sf"/>
</dbReference>
<evidence type="ECO:0000313" key="8">
    <source>
        <dbReference type="EMBL" id="ADU46931.1"/>
    </source>
</evidence>
<dbReference type="RefSeq" id="WP_013491252.1">
    <property type="nucleotide sequence ID" value="NC_014830.1"/>
</dbReference>
<feature type="domain" description="HTH tetR-type" evidence="6">
    <location>
        <begin position="12"/>
        <end position="72"/>
    </location>
</feature>
<evidence type="ECO:0000256" key="2">
    <source>
        <dbReference type="ARBA" id="ARBA00023125"/>
    </source>
</evidence>
<keyword evidence="9" id="KW-1185">Reference proteome</keyword>
<evidence type="ECO:0000256" key="4">
    <source>
        <dbReference type="PROSITE-ProRule" id="PRU00335"/>
    </source>
</evidence>
<evidence type="ECO:0000259" key="6">
    <source>
        <dbReference type="PROSITE" id="PS50977"/>
    </source>
</evidence>
<dbReference type="SUPFAM" id="SSF48498">
    <property type="entry name" value="Tetracyclin repressor-like, C-terminal domain"/>
    <property type="match status" value="1"/>
</dbReference>
<dbReference type="InterPro" id="IPR001647">
    <property type="entry name" value="HTH_TetR"/>
</dbReference>
<dbReference type="Pfam" id="PF17932">
    <property type="entry name" value="TetR_C_24"/>
    <property type="match status" value="1"/>
</dbReference>
<dbReference type="InterPro" id="IPR041490">
    <property type="entry name" value="KstR2_TetR_C"/>
</dbReference>
<dbReference type="PROSITE" id="PS01081">
    <property type="entry name" value="HTH_TETR_1"/>
    <property type="match status" value="1"/>
</dbReference>
<dbReference type="EMBL" id="CP002343">
    <property type="protein sequence ID" value="ADU46931.1"/>
    <property type="molecule type" value="Genomic_DNA"/>
</dbReference>
<name>E6S827_INTC7</name>
<dbReference type="STRING" id="710696.Intca_0382"/>
<dbReference type="Pfam" id="PF00440">
    <property type="entry name" value="TetR_N"/>
    <property type="match status" value="1"/>
</dbReference>
<dbReference type="Proteomes" id="UP000008914">
    <property type="component" value="Chromosome"/>
</dbReference>
<feature type="domain" description="OmpA-like" evidence="7">
    <location>
        <begin position="1"/>
        <end position="24"/>
    </location>
</feature>
<evidence type="ECO:0000259" key="7">
    <source>
        <dbReference type="PROSITE" id="PS51123"/>
    </source>
</evidence>